<evidence type="ECO:0000313" key="1">
    <source>
        <dbReference type="EMBL" id="MVM28407.1"/>
    </source>
</evidence>
<keyword evidence="2" id="KW-1185">Reference proteome</keyword>
<gene>
    <name evidence="1" type="ORF">GO755_00070</name>
</gene>
<dbReference type="RefSeq" id="WP_157582531.1">
    <property type="nucleotide sequence ID" value="NZ_WPIN01000001.1"/>
</dbReference>
<comment type="caution">
    <text evidence="1">The sequence shown here is derived from an EMBL/GenBank/DDBJ whole genome shotgun (WGS) entry which is preliminary data.</text>
</comment>
<reference evidence="1 2" key="1">
    <citation type="submission" date="2019-12" db="EMBL/GenBank/DDBJ databases">
        <title>Spirosoma sp. HMF4905 genome sequencing and assembly.</title>
        <authorList>
            <person name="Kang H."/>
            <person name="Cha I."/>
            <person name="Kim H."/>
            <person name="Joh K."/>
        </authorList>
    </citation>
    <scope>NUCLEOTIDE SEQUENCE [LARGE SCALE GENOMIC DNA]</scope>
    <source>
        <strain evidence="1 2">HMF4905</strain>
    </source>
</reference>
<dbReference type="AlphaFoldDB" id="A0A7K1S3L5"/>
<proteinExistence type="predicted"/>
<protein>
    <submittedName>
        <fullName evidence="1">Uncharacterized protein</fullName>
    </submittedName>
</protein>
<name>A0A7K1S3L5_9BACT</name>
<dbReference type="Proteomes" id="UP000436006">
    <property type="component" value="Unassembled WGS sequence"/>
</dbReference>
<evidence type="ECO:0000313" key="2">
    <source>
        <dbReference type="Proteomes" id="UP000436006"/>
    </source>
</evidence>
<organism evidence="1 2">
    <name type="scientific">Spirosoma arboris</name>
    <dbReference type="NCBI Taxonomy" id="2682092"/>
    <lineage>
        <taxon>Bacteria</taxon>
        <taxon>Pseudomonadati</taxon>
        <taxon>Bacteroidota</taxon>
        <taxon>Cytophagia</taxon>
        <taxon>Cytophagales</taxon>
        <taxon>Cytophagaceae</taxon>
        <taxon>Spirosoma</taxon>
    </lineage>
</organism>
<sequence length="201" mass="22408">MGTSILTELDNLLVCPVIDGEKQITVDYLKALRLYVFAAAKYVCIVEREPIWFNEWTAAEWIEELGVEAIFSVIEYPEPDTLIDATDSEEQPKAQTIRSYKTNALSKLGIMPSAYADLTISETTALLRGVRDRELLSLQQTRIVASLLRNAHFAKPVSAQEFMPLPGDKPVIGSVWNDPKEAFYLLAQQMGSVITVEPSAN</sequence>
<accession>A0A7K1S3L5</accession>
<dbReference type="EMBL" id="WPIN01000001">
    <property type="protein sequence ID" value="MVM28407.1"/>
    <property type="molecule type" value="Genomic_DNA"/>
</dbReference>